<evidence type="ECO:0008006" key="3">
    <source>
        <dbReference type="Google" id="ProtNLM"/>
    </source>
</evidence>
<accession>A0ABT4CW25</accession>
<name>A0ABT4CW25_9CLOT</name>
<evidence type="ECO:0000313" key="1">
    <source>
        <dbReference type="EMBL" id="MCY6372119.1"/>
    </source>
</evidence>
<organism evidence="1 2">
    <name type="scientific">Clostridium ganghwense</name>
    <dbReference type="NCBI Taxonomy" id="312089"/>
    <lineage>
        <taxon>Bacteria</taxon>
        <taxon>Bacillati</taxon>
        <taxon>Bacillota</taxon>
        <taxon>Clostridia</taxon>
        <taxon>Eubacteriales</taxon>
        <taxon>Clostridiaceae</taxon>
        <taxon>Clostridium</taxon>
    </lineage>
</organism>
<dbReference type="Proteomes" id="UP001079657">
    <property type="component" value="Unassembled WGS sequence"/>
</dbReference>
<dbReference type="RefSeq" id="WP_268051048.1">
    <property type="nucleotide sequence ID" value="NZ_JAPQES010000006.1"/>
</dbReference>
<protein>
    <recommendedName>
        <fullName evidence="3">Lipoprotein</fullName>
    </recommendedName>
</protein>
<sequence>MIYYSKKIFIILTILLPLLYIKCLFSTKIKVDKQITKKYKYMPGSYKNISILKKLNQKAKNHCRNSFYMEAHYIDKCDKNYDYMEKIYFQQGSSRKEVYDKNILKKIEIYIKDKDIFYVYNVDEDEPQIITKFSEKHNGMYPYMDGYFLNNNNVILSNMKYIDYKGKKVLYSELITYVIKKRFESRYWYDTETGIILKAESKQIEDNKVEVHHCIDYTMNFNYKFDKALFKLNEK</sequence>
<proteinExistence type="predicted"/>
<evidence type="ECO:0000313" key="2">
    <source>
        <dbReference type="Proteomes" id="UP001079657"/>
    </source>
</evidence>
<dbReference type="EMBL" id="JAPQES010000006">
    <property type="protein sequence ID" value="MCY6372119.1"/>
    <property type="molecule type" value="Genomic_DNA"/>
</dbReference>
<gene>
    <name evidence="1" type="ORF">OXH55_15900</name>
</gene>
<reference evidence="1" key="1">
    <citation type="submission" date="2022-12" db="EMBL/GenBank/DDBJ databases">
        <authorList>
            <person name="Wang J."/>
        </authorList>
    </citation>
    <scope>NUCLEOTIDE SEQUENCE</scope>
    <source>
        <strain evidence="1">HY-42-06</strain>
    </source>
</reference>
<keyword evidence="2" id="KW-1185">Reference proteome</keyword>
<comment type="caution">
    <text evidence="1">The sequence shown here is derived from an EMBL/GenBank/DDBJ whole genome shotgun (WGS) entry which is preliminary data.</text>
</comment>